<dbReference type="AlphaFoldDB" id="A0A021VVE5"/>
<dbReference type="Proteomes" id="UP000019753">
    <property type="component" value="Unassembled WGS sequence"/>
</dbReference>
<dbReference type="InterPro" id="IPR019051">
    <property type="entry name" value="Trp_biosyn_TM_oprn/chp"/>
</dbReference>
<evidence type="ECO:0000313" key="4">
    <source>
        <dbReference type="Proteomes" id="UP000019753"/>
    </source>
</evidence>
<feature type="region of interest" description="Disordered" evidence="1">
    <location>
        <begin position="32"/>
        <end position="75"/>
    </location>
</feature>
<keyword evidence="2" id="KW-1133">Transmembrane helix</keyword>
<evidence type="ECO:0008006" key="5">
    <source>
        <dbReference type="Google" id="ProtNLM"/>
    </source>
</evidence>
<dbReference type="Pfam" id="PF09534">
    <property type="entry name" value="Trp_oprn_chp"/>
    <property type="match status" value="1"/>
</dbReference>
<sequence length="75" mass="7610">TPAVWVALLAGALATAVGLAVLLVAGRWAVGGRRHDRPDGGGEPTAAVPSADRPRATPADDQDAWDALSRGEDPT</sequence>
<comment type="caution">
    <text evidence="3">The sequence shown here is derived from an EMBL/GenBank/DDBJ whole genome shotgun (WGS) entry which is preliminary data.</text>
</comment>
<reference evidence="3 4" key="1">
    <citation type="submission" date="2014-01" db="EMBL/GenBank/DDBJ databases">
        <title>Actinotalea ferrariae CF5-4.</title>
        <authorList>
            <person name="Chen F."/>
            <person name="Li Y."/>
            <person name="Wang G."/>
        </authorList>
    </citation>
    <scope>NUCLEOTIDE SEQUENCE [LARGE SCALE GENOMIC DNA]</scope>
    <source>
        <strain evidence="3 4">CF5-4</strain>
    </source>
</reference>
<protein>
    <recommendedName>
        <fullName evidence="5">TIGR02234 family membrane protein</fullName>
    </recommendedName>
</protein>
<organism evidence="3 4">
    <name type="scientific">Actinotalea ferrariae CF5-4</name>
    <dbReference type="NCBI Taxonomy" id="948458"/>
    <lineage>
        <taxon>Bacteria</taxon>
        <taxon>Bacillati</taxon>
        <taxon>Actinomycetota</taxon>
        <taxon>Actinomycetes</taxon>
        <taxon>Micrococcales</taxon>
        <taxon>Cellulomonadaceae</taxon>
        <taxon>Actinotalea</taxon>
    </lineage>
</organism>
<dbReference type="EMBL" id="AXCW01000055">
    <property type="protein sequence ID" value="EYR64015.1"/>
    <property type="molecule type" value="Genomic_DNA"/>
</dbReference>
<accession>A0A021VVE5</accession>
<keyword evidence="2" id="KW-0472">Membrane</keyword>
<evidence type="ECO:0000313" key="3">
    <source>
        <dbReference type="EMBL" id="EYR64015.1"/>
    </source>
</evidence>
<gene>
    <name evidence="3" type="ORF">N866_16605</name>
</gene>
<keyword evidence="4" id="KW-1185">Reference proteome</keyword>
<evidence type="ECO:0000256" key="2">
    <source>
        <dbReference type="SAM" id="Phobius"/>
    </source>
</evidence>
<name>A0A021VVE5_9CELL</name>
<dbReference type="RefSeq" id="WP_034224659.1">
    <property type="nucleotide sequence ID" value="NZ_AXCW01000055.1"/>
</dbReference>
<evidence type="ECO:0000256" key="1">
    <source>
        <dbReference type="SAM" id="MobiDB-lite"/>
    </source>
</evidence>
<keyword evidence="2" id="KW-0812">Transmembrane</keyword>
<feature type="non-terminal residue" evidence="3">
    <location>
        <position position="1"/>
    </location>
</feature>
<proteinExistence type="predicted"/>
<feature type="transmembrane region" description="Helical" evidence="2">
    <location>
        <begin position="6"/>
        <end position="30"/>
    </location>
</feature>